<dbReference type="KEGG" id="mtun:MTUNDRAET4_3929"/>
<name>A0A4U8Z5L7_METTU</name>
<proteinExistence type="predicted"/>
<dbReference type="Proteomes" id="UP000294360">
    <property type="component" value="Chromosome"/>
</dbReference>
<accession>A0A4U8Z5L7</accession>
<gene>
    <name evidence="1" type="ORF">MTUNDRAET4_3929</name>
</gene>
<reference evidence="1 2" key="1">
    <citation type="submission" date="2019-03" db="EMBL/GenBank/DDBJ databases">
        <authorList>
            <person name="Kox A.R. M."/>
        </authorList>
    </citation>
    <scope>NUCLEOTIDE SEQUENCE [LARGE SCALE GENOMIC DNA]</scope>
    <source>
        <strain evidence="1">MTUNDRAET4 annotated genome</strain>
    </source>
</reference>
<evidence type="ECO:0000313" key="2">
    <source>
        <dbReference type="Proteomes" id="UP000294360"/>
    </source>
</evidence>
<dbReference type="AlphaFoldDB" id="A0A4U8Z5L7"/>
<evidence type="ECO:0000313" key="1">
    <source>
        <dbReference type="EMBL" id="VFU10810.1"/>
    </source>
</evidence>
<dbReference type="EMBL" id="LR536450">
    <property type="protein sequence ID" value="VFU10810.1"/>
    <property type="molecule type" value="Genomic_DNA"/>
</dbReference>
<protein>
    <submittedName>
        <fullName evidence="1">Uncharacterized protein</fullName>
    </submittedName>
</protein>
<organism evidence="1 2">
    <name type="scientific">Methylocella tundrae</name>
    <dbReference type="NCBI Taxonomy" id="227605"/>
    <lineage>
        <taxon>Bacteria</taxon>
        <taxon>Pseudomonadati</taxon>
        <taxon>Pseudomonadota</taxon>
        <taxon>Alphaproteobacteria</taxon>
        <taxon>Hyphomicrobiales</taxon>
        <taxon>Beijerinckiaceae</taxon>
        <taxon>Methylocella</taxon>
    </lineage>
</organism>
<sequence>MLRLMLAFFKRYSSFRLYPPTLRPAMRDIENEGFNPQLTKNRLNVTPAMLRSSVSGPSEDR</sequence>